<dbReference type="Proteomes" id="UP001190465">
    <property type="component" value="Chromosome"/>
</dbReference>
<dbReference type="RefSeq" id="WP_308478980.1">
    <property type="nucleotide sequence ID" value="NZ_OY726397.1"/>
</dbReference>
<organism evidence="3 4">
    <name type="scientific">[Mycobacterium] burgundiense</name>
    <dbReference type="NCBI Taxonomy" id="3064286"/>
    <lineage>
        <taxon>Bacteria</taxon>
        <taxon>Bacillati</taxon>
        <taxon>Actinomycetota</taxon>
        <taxon>Actinomycetes</taxon>
        <taxon>Mycobacteriales</taxon>
        <taxon>Mycobacteriaceae</taxon>
        <taxon>Mycolicibacterium</taxon>
    </lineage>
</organism>
<sequence length="113" mass="11670">MSRSLIKVWLPALTFMVAAVPTIAVTVSPSAAADCVSSNGTVLCSQGDTRGSNTGQGPGSGMSYPCDFDWYCDYDGFDYGIVLDPDFDGGISGPSRPNNDLPGRGGGGRGGRR</sequence>
<proteinExistence type="predicted"/>
<feature type="compositionally biased region" description="Gly residues" evidence="1">
    <location>
        <begin position="103"/>
        <end position="113"/>
    </location>
</feature>
<name>A0ABN9NNA6_9MYCO</name>
<protein>
    <submittedName>
        <fullName evidence="3">Uncharacterized protein</fullName>
    </submittedName>
</protein>
<feature type="signal peptide" evidence="2">
    <location>
        <begin position="1"/>
        <end position="32"/>
    </location>
</feature>
<keyword evidence="2" id="KW-0732">Signal</keyword>
<dbReference type="EMBL" id="OY726397">
    <property type="protein sequence ID" value="CAJ1507726.1"/>
    <property type="molecule type" value="Genomic_DNA"/>
</dbReference>
<feature type="chain" id="PRO_5047320153" evidence="2">
    <location>
        <begin position="33"/>
        <end position="113"/>
    </location>
</feature>
<gene>
    <name evidence="3" type="ORF">MU0053_003608</name>
</gene>
<keyword evidence="4" id="KW-1185">Reference proteome</keyword>
<evidence type="ECO:0000313" key="4">
    <source>
        <dbReference type="Proteomes" id="UP001190465"/>
    </source>
</evidence>
<accession>A0ABN9NNA6</accession>
<feature type="region of interest" description="Disordered" evidence="1">
    <location>
        <begin position="88"/>
        <end position="113"/>
    </location>
</feature>
<evidence type="ECO:0000256" key="1">
    <source>
        <dbReference type="SAM" id="MobiDB-lite"/>
    </source>
</evidence>
<evidence type="ECO:0000313" key="3">
    <source>
        <dbReference type="EMBL" id="CAJ1507726.1"/>
    </source>
</evidence>
<evidence type="ECO:0000256" key="2">
    <source>
        <dbReference type="SAM" id="SignalP"/>
    </source>
</evidence>
<reference evidence="3 4" key="1">
    <citation type="submission" date="2023-08" db="EMBL/GenBank/DDBJ databases">
        <authorList>
            <person name="Folkvardsen B D."/>
            <person name="Norman A."/>
        </authorList>
    </citation>
    <scope>NUCLEOTIDE SEQUENCE [LARGE SCALE GENOMIC DNA]</scope>
    <source>
        <strain evidence="3 4">Mu0053</strain>
    </source>
</reference>